<evidence type="ECO:0000313" key="1">
    <source>
        <dbReference type="EMBL" id="PWY54322.1"/>
    </source>
</evidence>
<dbReference type="NCBIfam" id="TIGR04255">
    <property type="entry name" value="sporadTIGR04255"/>
    <property type="match status" value="1"/>
</dbReference>
<sequence length="250" mass="28755">MKKRKYNKPQLQEAIFEAKFDFENFDTAMPGQIFEFIKNDYPLKQDIKHFSLPYLLENPANAQPPFIQAPLIRASKNDGSGILQFGPGIAIANNLKYEGWDSFVPTINKILSAYIDVAKPIYVSRIGTRYINNIHIAEENLNVSDYFNLDIQIPNHLKNFKALELTFLNEVSNINNIKFIVQTRFLTDSLRPGEVGGRFILDLDCYISNQFESEIIQIISLAKESHDILEEFFESIITNKTRSLLEVINE</sequence>
<dbReference type="EMBL" id="QHJG01000037">
    <property type="protein sequence ID" value="PWY54322.1"/>
    <property type="molecule type" value="Genomic_DNA"/>
</dbReference>
<dbReference type="AlphaFoldDB" id="A0A317U1E5"/>
<protein>
    <submittedName>
        <fullName evidence="1">TIGR04255 family protein</fullName>
    </submittedName>
</protein>
<accession>A0A317U1E5</accession>
<proteinExistence type="predicted"/>
<dbReference type="Proteomes" id="UP000287374">
    <property type="component" value="Unassembled WGS sequence"/>
</dbReference>
<comment type="caution">
    <text evidence="1">The sequence shown here is derived from an EMBL/GenBank/DDBJ whole genome shotgun (WGS) entry which is preliminary data.</text>
</comment>
<dbReference type="EMBL" id="RZGX01000006">
    <property type="protein sequence ID" value="RUR24134.1"/>
    <property type="molecule type" value="Genomic_DNA"/>
</dbReference>
<dbReference type="InterPro" id="IPR026349">
    <property type="entry name" value="CHP04255"/>
</dbReference>
<evidence type="ECO:0000313" key="2">
    <source>
        <dbReference type="EMBL" id="RUR24134.1"/>
    </source>
</evidence>
<evidence type="ECO:0000313" key="3">
    <source>
        <dbReference type="Proteomes" id="UP000247152"/>
    </source>
</evidence>
<dbReference type="RefSeq" id="WP_110143820.1">
    <property type="nucleotide sequence ID" value="NZ_QHJG01000037.1"/>
</dbReference>
<organism evidence="1 3">
    <name type="scientific">Legionella qingyii</name>
    <dbReference type="NCBI Taxonomy" id="2184757"/>
    <lineage>
        <taxon>Bacteria</taxon>
        <taxon>Pseudomonadati</taxon>
        <taxon>Pseudomonadota</taxon>
        <taxon>Gammaproteobacteria</taxon>
        <taxon>Legionellales</taxon>
        <taxon>Legionellaceae</taxon>
        <taxon>Legionella</taxon>
    </lineage>
</organism>
<evidence type="ECO:0000313" key="4">
    <source>
        <dbReference type="Proteomes" id="UP000287374"/>
    </source>
</evidence>
<dbReference type="Proteomes" id="UP000247152">
    <property type="component" value="Unassembled WGS sequence"/>
</dbReference>
<name>A0A317U1E5_9GAMM</name>
<keyword evidence="4" id="KW-1185">Reference proteome</keyword>
<reference evidence="1 3" key="1">
    <citation type="submission" date="2018-05" db="EMBL/GenBank/DDBJ databases">
        <title>Legionella qingyii sp.nov., whole genome shotgun sequence.</title>
        <authorList>
            <person name="Wu H."/>
            <person name="Zhu Q."/>
            <person name="Hu C."/>
        </authorList>
    </citation>
    <scope>NUCLEOTIDE SEQUENCE [LARGE SCALE GENOMIC DNA]</scope>
    <source>
        <strain evidence="1 3">HEB18</strain>
    </source>
</reference>
<reference evidence="2 4" key="2">
    <citation type="submission" date="2018-12" db="EMBL/GenBank/DDBJ databases">
        <title>Legionella sp,whole genome shotgun sequence.</title>
        <authorList>
            <person name="Wu H."/>
        </authorList>
    </citation>
    <scope>NUCLEOTIDE SEQUENCE [LARGE SCALE GENOMIC DNA]</scope>
    <source>
        <strain evidence="4">km489</strain>
        <strain evidence="2">Km489</strain>
    </source>
</reference>
<dbReference type="OrthoDB" id="7107919at2"/>
<gene>
    <name evidence="1" type="ORF">DGG96_17430</name>
    <name evidence="2" type="ORF">ELY20_06120</name>
</gene>